<dbReference type="AlphaFoldDB" id="A0A2P2J1J0"/>
<proteinExistence type="predicted"/>
<organism evidence="1">
    <name type="scientific">Rhizophora mucronata</name>
    <name type="common">Asiatic mangrove</name>
    <dbReference type="NCBI Taxonomy" id="61149"/>
    <lineage>
        <taxon>Eukaryota</taxon>
        <taxon>Viridiplantae</taxon>
        <taxon>Streptophyta</taxon>
        <taxon>Embryophyta</taxon>
        <taxon>Tracheophyta</taxon>
        <taxon>Spermatophyta</taxon>
        <taxon>Magnoliopsida</taxon>
        <taxon>eudicotyledons</taxon>
        <taxon>Gunneridae</taxon>
        <taxon>Pentapetalae</taxon>
        <taxon>rosids</taxon>
        <taxon>fabids</taxon>
        <taxon>Malpighiales</taxon>
        <taxon>Rhizophoraceae</taxon>
        <taxon>Rhizophora</taxon>
    </lineage>
</organism>
<accession>A0A2P2J1J0</accession>
<name>A0A2P2J1J0_RHIMU</name>
<dbReference type="EMBL" id="GGEC01006838">
    <property type="protein sequence ID" value="MBW87321.1"/>
    <property type="molecule type" value="Transcribed_RNA"/>
</dbReference>
<protein>
    <submittedName>
        <fullName evidence="1">Uncharacterized protein</fullName>
    </submittedName>
</protein>
<evidence type="ECO:0000313" key="1">
    <source>
        <dbReference type="EMBL" id="MBW87321.1"/>
    </source>
</evidence>
<sequence>MKPKICIKCSNVHRIIQPPNPYHLTTNHLSTISSPPTLSQLGSFLLSVIYTQIQDFPQPLNSGSNIIFFQKQPTEHNGEPSL</sequence>
<reference evidence="1" key="1">
    <citation type="submission" date="2018-02" db="EMBL/GenBank/DDBJ databases">
        <title>Rhizophora mucronata_Transcriptome.</title>
        <authorList>
            <person name="Meera S.P."/>
            <person name="Sreeshan A."/>
            <person name="Augustine A."/>
        </authorList>
    </citation>
    <scope>NUCLEOTIDE SEQUENCE</scope>
    <source>
        <tissue evidence="1">Leaf</tissue>
    </source>
</reference>